<feature type="compositionally biased region" description="Basic and acidic residues" evidence="1">
    <location>
        <begin position="80"/>
        <end position="110"/>
    </location>
</feature>
<evidence type="ECO:0000259" key="2">
    <source>
        <dbReference type="PROSITE" id="PS50914"/>
    </source>
</evidence>
<gene>
    <name evidence="3" type="ORF">Q9L42_017890</name>
</gene>
<proteinExistence type="predicted"/>
<evidence type="ECO:0000313" key="4">
    <source>
        <dbReference type="Proteomes" id="UP001225378"/>
    </source>
</evidence>
<evidence type="ECO:0000313" key="3">
    <source>
        <dbReference type="EMBL" id="XBS20199.1"/>
    </source>
</evidence>
<dbReference type="EMBL" id="CP157743">
    <property type="protein sequence ID" value="XBS20199.1"/>
    <property type="molecule type" value="Genomic_DNA"/>
</dbReference>
<dbReference type="KEGG" id="mech:Q9L42_017890"/>
<dbReference type="InterPro" id="IPR051686">
    <property type="entry name" value="Lipoprotein_DolP"/>
</dbReference>
<accession>A0AAU7NTB4</accession>
<reference evidence="3 4" key="1">
    <citation type="journal article" date="2024" name="Microbiology">
        <title>Methylomarinum rosea sp. nov., a novel halophilic methanotrophic bacterium from the hypersaline Lake Elton.</title>
        <authorList>
            <person name="Suleimanov R.Z."/>
            <person name="Oshkin I.Y."/>
            <person name="Danilova O.V."/>
            <person name="Suzina N.E."/>
            <person name="Dedysh S.N."/>
        </authorList>
    </citation>
    <scope>NUCLEOTIDE SEQUENCE [LARGE SCALE GENOMIC DNA]</scope>
    <source>
        <strain evidence="3 4">Ch1-1</strain>
    </source>
</reference>
<dbReference type="Gene3D" id="3.30.1340.30">
    <property type="match status" value="1"/>
</dbReference>
<feature type="compositionally biased region" description="Basic and acidic residues" evidence="1">
    <location>
        <begin position="38"/>
        <end position="70"/>
    </location>
</feature>
<protein>
    <submittedName>
        <fullName evidence="3">BON domain-containing protein</fullName>
    </submittedName>
</protein>
<organism evidence="3 4">
    <name type="scientific">Methylomarinum roseum</name>
    <dbReference type="NCBI Taxonomy" id="3067653"/>
    <lineage>
        <taxon>Bacteria</taxon>
        <taxon>Pseudomonadati</taxon>
        <taxon>Pseudomonadota</taxon>
        <taxon>Gammaproteobacteria</taxon>
        <taxon>Methylococcales</taxon>
        <taxon>Methylococcaceae</taxon>
        <taxon>Methylomarinum</taxon>
    </lineage>
</organism>
<feature type="region of interest" description="Disordered" evidence="1">
    <location>
        <begin position="32"/>
        <end position="110"/>
    </location>
</feature>
<dbReference type="Gene3D" id="1.20.120.20">
    <property type="entry name" value="Apolipoprotein"/>
    <property type="match status" value="1"/>
</dbReference>
<keyword evidence="4" id="KW-1185">Reference proteome</keyword>
<dbReference type="PROSITE" id="PS50914">
    <property type="entry name" value="BON"/>
    <property type="match status" value="1"/>
</dbReference>
<dbReference type="AlphaFoldDB" id="A0AAU7NTB4"/>
<name>A0AAU7NTB4_9GAMM</name>
<sequence length="197" mass="20959">MKTTNDCKQNKLAERVLVIGFLSATLGLAGCQQQEEGTAEKAGKKIDRATEKASQKIDAAKESLDQKTSEAGEYIDESADASREGLEKAGEKIDQTTEAAGKELESAKEALSEKAETTGAYIDDSMITAKVKAAFLADPLLKAFQIEVTTVDGIVKLSGTVDSEQSIGRAVELAKSQENVKSVATDLIVNVDSRSNE</sequence>
<dbReference type="InterPro" id="IPR014004">
    <property type="entry name" value="Transpt-assoc_nodulatn_dom_bac"/>
</dbReference>
<dbReference type="Pfam" id="PF04972">
    <property type="entry name" value="BON"/>
    <property type="match status" value="1"/>
</dbReference>
<dbReference type="PROSITE" id="PS51257">
    <property type="entry name" value="PROKAR_LIPOPROTEIN"/>
    <property type="match status" value="1"/>
</dbReference>
<dbReference type="Proteomes" id="UP001225378">
    <property type="component" value="Chromosome"/>
</dbReference>
<evidence type="ECO:0000256" key="1">
    <source>
        <dbReference type="SAM" id="MobiDB-lite"/>
    </source>
</evidence>
<feature type="domain" description="BON" evidence="2">
    <location>
        <begin position="123"/>
        <end position="191"/>
    </location>
</feature>
<dbReference type="SMART" id="SM00749">
    <property type="entry name" value="BON"/>
    <property type="match status" value="1"/>
</dbReference>
<dbReference type="PANTHER" id="PTHR34606">
    <property type="entry name" value="BON DOMAIN-CONTAINING PROTEIN"/>
    <property type="match status" value="1"/>
</dbReference>
<dbReference type="InterPro" id="IPR007055">
    <property type="entry name" value="BON_dom"/>
</dbReference>
<dbReference type="RefSeq" id="WP_349431533.1">
    <property type="nucleotide sequence ID" value="NZ_CP157743.1"/>
</dbReference>
<dbReference type="PANTHER" id="PTHR34606:SF16">
    <property type="entry name" value="BON DOMAIN-CONTAINING PROTEIN"/>
    <property type="match status" value="1"/>
</dbReference>